<dbReference type="EMBL" id="BARU01017034">
    <property type="protein sequence ID" value="GAH55517.1"/>
    <property type="molecule type" value="Genomic_DNA"/>
</dbReference>
<proteinExistence type="predicted"/>
<organism evidence="1">
    <name type="scientific">marine sediment metagenome</name>
    <dbReference type="NCBI Taxonomy" id="412755"/>
    <lineage>
        <taxon>unclassified sequences</taxon>
        <taxon>metagenomes</taxon>
        <taxon>ecological metagenomes</taxon>
    </lineage>
</organism>
<reference evidence="1" key="1">
    <citation type="journal article" date="2014" name="Front. Microbiol.">
        <title>High frequency of phylogenetically diverse reductive dehalogenase-homologous genes in deep subseafloor sedimentary metagenomes.</title>
        <authorList>
            <person name="Kawai M."/>
            <person name="Futagami T."/>
            <person name="Toyoda A."/>
            <person name="Takaki Y."/>
            <person name="Nishi S."/>
            <person name="Hori S."/>
            <person name="Arai W."/>
            <person name="Tsubouchi T."/>
            <person name="Morono Y."/>
            <person name="Uchiyama I."/>
            <person name="Ito T."/>
            <person name="Fujiyama A."/>
            <person name="Inagaki F."/>
            <person name="Takami H."/>
        </authorList>
    </citation>
    <scope>NUCLEOTIDE SEQUENCE</scope>
    <source>
        <strain evidence="1">Expedition CK06-06</strain>
    </source>
</reference>
<evidence type="ECO:0000313" key="1">
    <source>
        <dbReference type="EMBL" id="GAH55517.1"/>
    </source>
</evidence>
<sequence length="47" mass="5369">GLSEEQKTEKLKNDFDAFIRRRAELVMKAVKLLADGRQLSTAEIYGE</sequence>
<protein>
    <submittedName>
        <fullName evidence="1">Uncharacterized protein</fullName>
    </submittedName>
</protein>
<gene>
    <name evidence="1" type="ORF">S03H2_28273</name>
</gene>
<feature type="non-terminal residue" evidence="1">
    <location>
        <position position="1"/>
    </location>
</feature>
<comment type="caution">
    <text evidence="1">The sequence shown here is derived from an EMBL/GenBank/DDBJ whole genome shotgun (WGS) entry which is preliminary data.</text>
</comment>
<accession>X1GEA2</accession>
<dbReference type="AlphaFoldDB" id="X1GEA2"/>
<name>X1GEA2_9ZZZZ</name>